<keyword evidence="4" id="KW-1185">Reference proteome</keyword>
<gene>
    <name evidence="3" type="ORF">H8K55_15035</name>
</gene>
<evidence type="ECO:0000256" key="1">
    <source>
        <dbReference type="ARBA" id="ARBA00022737"/>
    </source>
</evidence>
<dbReference type="Pfam" id="PF25023">
    <property type="entry name" value="TEN_YD-shell"/>
    <property type="match status" value="1"/>
</dbReference>
<dbReference type="EMBL" id="JACOGA010000014">
    <property type="protein sequence ID" value="MBC3874905.1"/>
    <property type="molecule type" value="Genomic_DNA"/>
</dbReference>
<dbReference type="Proteomes" id="UP000624279">
    <property type="component" value="Unassembled WGS sequence"/>
</dbReference>
<organism evidence="3 4">
    <name type="scientific">Undibacterium flavidum</name>
    <dbReference type="NCBI Taxonomy" id="2762297"/>
    <lineage>
        <taxon>Bacteria</taxon>
        <taxon>Pseudomonadati</taxon>
        <taxon>Pseudomonadota</taxon>
        <taxon>Betaproteobacteria</taxon>
        <taxon>Burkholderiales</taxon>
        <taxon>Oxalobacteraceae</taxon>
        <taxon>Undibacterium</taxon>
    </lineage>
</organism>
<dbReference type="RefSeq" id="WP_186942890.1">
    <property type="nucleotide sequence ID" value="NZ_JACOGA010000014.1"/>
</dbReference>
<dbReference type="Gene3D" id="2.180.10.10">
    <property type="entry name" value="RHS repeat-associated core"/>
    <property type="match status" value="1"/>
</dbReference>
<proteinExistence type="predicted"/>
<keyword evidence="1" id="KW-0677">Repeat</keyword>
<comment type="caution">
    <text evidence="3">The sequence shown here is derived from an EMBL/GenBank/DDBJ whole genome shotgun (WGS) entry which is preliminary data.</text>
</comment>
<accession>A0ABR6YEA9</accession>
<dbReference type="NCBIfam" id="TIGR01643">
    <property type="entry name" value="YD_repeat_2x"/>
    <property type="match status" value="1"/>
</dbReference>
<reference evidence="3 4" key="1">
    <citation type="submission" date="2020-08" db="EMBL/GenBank/DDBJ databases">
        <title>Novel species isolated from subtropical streams in China.</title>
        <authorList>
            <person name="Lu H."/>
        </authorList>
    </citation>
    <scope>NUCLEOTIDE SEQUENCE [LARGE SCALE GENOMIC DNA]</scope>
    <source>
        <strain evidence="3 4">LX15W</strain>
    </source>
</reference>
<feature type="domain" description="Teneurin-like YD-shell" evidence="2">
    <location>
        <begin position="2"/>
        <end position="144"/>
    </location>
</feature>
<dbReference type="InterPro" id="IPR056823">
    <property type="entry name" value="TEN-like_YD-shell"/>
</dbReference>
<evidence type="ECO:0000313" key="3">
    <source>
        <dbReference type="EMBL" id="MBC3874905.1"/>
    </source>
</evidence>
<protein>
    <recommendedName>
        <fullName evidence="2">Teneurin-like YD-shell domain-containing protein</fullName>
    </recommendedName>
</protein>
<evidence type="ECO:0000259" key="2">
    <source>
        <dbReference type="Pfam" id="PF25023"/>
    </source>
</evidence>
<dbReference type="InterPro" id="IPR006530">
    <property type="entry name" value="YD"/>
</dbReference>
<sequence>MYDANANVQSITDVQEGLNTRNLTYDNVDRLKTATGYFGNASYTYDSLDNLKASTVGSRSNIHTYNATTNLLSNISSSDSNFNFAYSYDTQGNIIQRGTQVYAFDKGNRLTSATGKATYSYDGLGHRVKTTNADGSTQISIYTPAGQILFTNKTGGTNPGKTSYIYLDRHQIAEVKN</sequence>
<evidence type="ECO:0000313" key="4">
    <source>
        <dbReference type="Proteomes" id="UP000624279"/>
    </source>
</evidence>
<name>A0ABR6YEA9_9BURK</name>